<dbReference type="Gene3D" id="3.40.1390.30">
    <property type="entry name" value="NIF3 (NGG1p interacting factor 3)-like"/>
    <property type="match status" value="2"/>
</dbReference>
<dbReference type="EMBL" id="CP021109">
    <property type="protein sequence ID" value="ARP84862.1"/>
    <property type="molecule type" value="Genomic_DNA"/>
</dbReference>
<feature type="binding site" evidence="3">
    <location>
        <position position="230"/>
    </location>
    <ligand>
        <name>a divalent metal cation</name>
        <dbReference type="ChEBI" id="CHEBI:60240"/>
        <label>1</label>
    </ligand>
</feature>
<evidence type="ECO:0000313" key="5">
    <source>
        <dbReference type="Proteomes" id="UP000194139"/>
    </source>
</evidence>
<keyword evidence="5" id="KW-1185">Reference proteome</keyword>
<dbReference type="GO" id="GO:0046872">
    <property type="term" value="F:metal ion binding"/>
    <property type="evidence" value="ECO:0007669"/>
    <property type="project" value="UniProtKB-KW"/>
</dbReference>
<feature type="binding site" evidence="3">
    <location>
        <position position="66"/>
    </location>
    <ligand>
        <name>a divalent metal cation</name>
        <dbReference type="ChEBI" id="CHEBI:60240"/>
        <label>1</label>
    </ligand>
</feature>
<gene>
    <name evidence="4" type="ORF">CAL13_00435</name>
</gene>
<dbReference type="PANTHER" id="PTHR13799:SF14">
    <property type="entry name" value="GTP CYCLOHYDROLASE 1 TYPE 2 HOMOLOG"/>
    <property type="match status" value="1"/>
</dbReference>
<dbReference type="AlphaFoldDB" id="A0A1W6YUT8"/>
<dbReference type="Pfam" id="PF01784">
    <property type="entry name" value="DUF34_NIF3"/>
    <property type="match status" value="1"/>
</dbReference>
<keyword evidence="2 3" id="KW-0479">Metal-binding</keyword>
<dbReference type="RefSeq" id="WP_086071186.1">
    <property type="nucleotide sequence ID" value="NZ_CP021109.1"/>
</dbReference>
<dbReference type="Proteomes" id="UP000194139">
    <property type="component" value="Chromosome"/>
</dbReference>
<reference evidence="4 5" key="1">
    <citation type="submission" date="2017-05" db="EMBL/GenBank/DDBJ databases">
        <title>Complete and WGS of Bordetella genogroups.</title>
        <authorList>
            <person name="Spilker T."/>
            <person name="LiPuma J."/>
        </authorList>
    </citation>
    <scope>NUCLEOTIDE SEQUENCE [LARGE SCALE GENOMIC DNA]</scope>
    <source>
        <strain evidence="4 5">AU17164</strain>
    </source>
</reference>
<protein>
    <submittedName>
        <fullName evidence="4">Nif3-like dinuclear metal center hexameric protein</fullName>
    </submittedName>
</protein>
<evidence type="ECO:0000256" key="1">
    <source>
        <dbReference type="ARBA" id="ARBA00006964"/>
    </source>
</evidence>
<evidence type="ECO:0000256" key="2">
    <source>
        <dbReference type="ARBA" id="ARBA00022723"/>
    </source>
</evidence>
<dbReference type="GO" id="GO:0005737">
    <property type="term" value="C:cytoplasm"/>
    <property type="evidence" value="ECO:0007669"/>
    <property type="project" value="TreeGrafter"/>
</dbReference>
<feature type="binding site" evidence="3">
    <location>
        <position position="226"/>
    </location>
    <ligand>
        <name>a divalent metal cation</name>
        <dbReference type="ChEBI" id="CHEBI:60240"/>
        <label>1</label>
    </ligand>
</feature>
<dbReference type="InterPro" id="IPR036069">
    <property type="entry name" value="DUF34/NIF3_sf"/>
</dbReference>
<dbReference type="PANTHER" id="PTHR13799">
    <property type="entry name" value="NGG1 INTERACTING FACTOR 3"/>
    <property type="match status" value="1"/>
</dbReference>
<feature type="binding site" evidence="3">
    <location>
        <position position="104"/>
    </location>
    <ligand>
        <name>a divalent metal cation</name>
        <dbReference type="ChEBI" id="CHEBI:60240"/>
        <label>1</label>
    </ligand>
</feature>
<name>A0A1W6YUT8_9BORD</name>
<dbReference type="SUPFAM" id="SSF102705">
    <property type="entry name" value="NIF3 (NGG1p interacting factor 3)-like"/>
    <property type="match status" value="1"/>
</dbReference>
<organism evidence="4 5">
    <name type="scientific">Bordetella genomosp. 9</name>
    <dbReference type="NCBI Taxonomy" id="1416803"/>
    <lineage>
        <taxon>Bacteria</taxon>
        <taxon>Pseudomonadati</taxon>
        <taxon>Pseudomonadota</taxon>
        <taxon>Betaproteobacteria</taxon>
        <taxon>Burkholderiales</taxon>
        <taxon>Alcaligenaceae</taxon>
        <taxon>Bordetella</taxon>
    </lineage>
</organism>
<dbReference type="NCBIfam" id="TIGR00486">
    <property type="entry name" value="YbgI_SA1388"/>
    <property type="match status" value="1"/>
</dbReference>
<sequence>MNRIDTRELAAWLDQTLQPGRFRDYCPNGLQVEGKASIGHIIAGVTASEALLRAAIDRGADAVLVHHGWFWKNEDPRVRGPKRTRLALALGHDLNVFGYHLPLDAHPQLGNNAQLAQVLGLTPDADAAGMPRTCGPDGLVWLGSAPGIATFGELAARVGQRLDRAPQAIGDPMRPVRRVAWCTGGAQGMLADAVDAGADAYITGEISEPTVHLARETGVGFLGAGHHATERYGVKALGQAIADQFNIRVDFVDIDNPV</sequence>
<evidence type="ECO:0000313" key="4">
    <source>
        <dbReference type="EMBL" id="ARP84862.1"/>
    </source>
</evidence>
<feature type="binding site" evidence="3">
    <location>
        <position position="67"/>
    </location>
    <ligand>
        <name>a divalent metal cation</name>
        <dbReference type="ChEBI" id="CHEBI:60240"/>
        <label>1</label>
    </ligand>
</feature>
<accession>A0A1W6YUT8</accession>
<comment type="similarity">
    <text evidence="1">Belongs to the GTP cyclohydrolase I type 2/NIF3 family.</text>
</comment>
<proteinExistence type="inferred from homology"/>
<dbReference type="InterPro" id="IPR002678">
    <property type="entry name" value="DUF34/NIF3"/>
</dbReference>
<evidence type="ECO:0000256" key="3">
    <source>
        <dbReference type="PIRSR" id="PIRSR602678-1"/>
    </source>
</evidence>